<dbReference type="SUPFAM" id="SSF54373">
    <property type="entry name" value="FAD-linked reductases, C-terminal domain"/>
    <property type="match status" value="1"/>
</dbReference>
<dbReference type="InterPro" id="IPR036188">
    <property type="entry name" value="FAD/NAD-bd_sf"/>
</dbReference>
<dbReference type="HOGENOM" id="CLU_024775_3_1_12"/>
<evidence type="ECO:0008006" key="4">
    <source>
        <dbReference type="Google" id="ProtNLM"/>
    </source>
</evidence>
<feature type="domain" description="FAD dependent oxidoreductase" evidence="1">
    <location>
        <begin position="3"/>
        <end position="358"/>
    </location>
</feature>
<dbReference type="Pfam" id="PF01266">
    <property type="entry name" value="DAO"/>
    <property type="match status" value="1"/>
</dbReference>
<reference evidence="3" key="1">
    <citation type="submission" date="2012-01" db="EMBL/GenBank/DDBJ databases">
        <title>The Genome Sequence of Treponema denticola H-22.</title>
        <authorList>
            <consortium name="The Broad Institute Genome Sequencing Platform"/>
            <person name="Earl A."/>
            <person name="Ward D."/>
            <person name="Feldgarden M."/>
            <person name="Gevers D."/>
            <person name="Blanton J.M."/>
            <person name="Fenno C.J."/>
            <person name="Baranova O.V."/>
            <person name="Mathney J."/>
            <person name="Dewhirst F.E."/>
            <person name="Izard J."/>
            <person name="Young S.K."/>
            <person name="Zeng Q."/>
            <person name="Gargeya S."/>
            <person name="Fitzgerald M."/>
            <person name="Haas B."/>
            <person name="Abouelleil A."/>
            <person name="Alvarado L."/>
            <person name="Arachchi H.M."/>
            <person name="Berlin A."/>
            <person name="Chapman S.B."/>
            <person name="Gearin G."/>
            <person name="Goldberg J."/>
            <person name="Griggs A."/>
            <person name="Gujja S."/>
            <person name="Hansen M."/>
            <person name="Heiman D."/>
            <person name="Howarth C."/>
            <person name="Larimer J."/>
            <person name="Lui A."/>
            <person name="MacDonald P.J.P."/>
            <person name="McCowen C."/>
            <person name="Montmayeur A."/>
            <person name="Murphy C."/>
            <person name="Neiman D."/>
            <person name="Pearson M."/>
            <person name="Priest M."/>
            <person name="Roberts A."/>
            <person name="Saif S."/>
            <person name="Shea T."/>
            <person name="Sisk P."/>
            <person name="Stolte C."/>
            <person name="Sykes S."/>
            <person name="Wortman J."/>
            <person name="Nusbaum C."/>
            <person name="Birren B."/>
        </authorList>
    </citation>
    <scope>NUCLEOTIDE SEQUENCE [LARGE SCALE GENOMIC DNA]</scope>
    <source>
        <strain evidence="3">H-22</strain>
    </source>
</reference>
<dbReference type="Gene3D" id="3.50.50.60">
    <property type="entry name" value="FAD/NAD(P)-binding domain"/>
    <property type="match status" value="1"/>
</dbReference>
<dbReference type="PANTHER" id="PTHR42720">
    <property type="entry name" value="GLYCEROL-3-PHOSPHATE DEHYDROGENASE"/>
    <property type="match status" value="1"/>
</dbReference>
<gene>
    <name evidence="3" type="ORF">HMPREF9726_01307</name>
</gene>
<dbReference type="InterPro" id="IPR007419">
    <property type="entry name" value="BFD-like_2Fe2S-bd_dom"/>
</dbReference>
<dbReference type="PANTHER" id="PTHR42720:SF1">
    <property type="entry name" value="GLYCEROL 3-PHOSPHATE OXIDASE"/>
    <property type="match status" value="1"/>
</dbReference>
<evidence type="ECO:0000259" key="1">
    <source>
        <dbReference type="Pfam" id="PF01266"/>
    </source>
</evidence>
<organism evidence="3">
    <name type="scientific">Treponema denticola H-22</name>
    <dbReference type="NCBI Taxonomy" id="999432"/>
    <lineage>
        <taxon>Bacteria</taxon>
        <taxon>Pseudomonadati</taxon>
        <taxon>Spirochaetota</taxon>
        <taxon>Spirochaetia</taxon>
        <taxon>Spirochaetales</taxon>
        <taxon>Treponemataceae</taxon>
        <taxon>Treponema</taxon>
    </lineage>
</organism>
<proteinExistence type="predicted"/>
<dbReference type="SUPFAM" id="SSF51905">
    <property type="entry name" value="FAD/NAD(P)-binding domain"/>
    <property type="match status" value="1"/>
</dbReference>
<sequence>MYDIIIIGAGVVGACIARELSKYELKIAVLEKELEFGCGTSKANSGIIHGGYDAKEGSLKAKLNVRGNFLVRSLKEKLDLRFKQLGSLVIAFNEEEQQELSTLYERGQKNGVEGLEIWDRERLLKEEPNLSKEALGALYCGTAGVICPFDMTAAFMENAVINGVDFLPENEVTAIEKESEAYTIKTKSSKTEEKSFKTKLVINAAGLYSDKIAKMAGDEDFKILPRRGEYRLFDKSYTNLVNHICFQAPSKMGKGILVLPSYHGNFLVGPSAENIDDAEDTSVSAQGLAQVEEKALKTVPSLNFKNTIRIFAGVRARPDTGDFMIYASKNSKGIIHAGGIESPGLSSAPAIGEYVAELVKKEADDLKIPFNKKKNFNENRRAIRHFADLSAEEQDSLIKENPLYGHVICRCETVTEAEIVEAIHRPAGARTVDGIKRRVRPGSGRCQGGFCEPHVLQILSRELKIPIEKIQKDRRNSPIVYGKLKGGAE</sequence>
<evidence type="ECO:0000313" key="3">
    <source>
        <dbReference type="EMBL" id="EMB33493.1"/>
    </source>
</evidence>
<dbReference type="InterPro" id="IPR006076">
    <property type="entry name" value="FAD-dep_OxRdtase"/>
</dbReference>
<dbReference type="RefSeq" id="WP_002684365.1">
    <property type="nucleotide sequence ID" value="NZ_CM001795.1"/>
</dbReference>
<evidence type="ECO:0000259" key="2">
    <source>
        <dbReference type="Pfam" id="PF04324"/>
    </source>
</evidence>
<dbReference type="EMBL" id="AGDV01000011">
    <property type="protein sequence ID" value="EMB33493.1"/>
    <property type="molecule type" value="Genomic_DNA"/>
</dbReference>
<dbReference type="Gene3D" id="1.10.10.1100">
    <property type="entry name" value="BFD-like [2Fe-2S]-binding domain"/>
    <property type="match status" value="1"/>
</dbReference>
<dbReference type="InterPro" id="IPR052745">
    <property type="entry name" value="G3P_Oxidase/Oxidoreductase"/>
</dbReference>
<feature type="domain" description="BFD-like [2Fe-2S]-binding" evidence="2">
    <location>
        <begin position="407"/>
        <end position="460"/>
    </location>
</feature>
<protein>
    <recommendedName>
        <fullName evidence="4">Glycerol-3-phosphate dehydrogenase</fullName>
    </recommendedName>
</protein>
<dbReference type="Proteomes" id="UP000011705">
    <property type="component" value="Chromosome"/>
</dbReference>
<name>A0A0E2EHA1_TREDN</name>
<dbReference type="CDD" id="cd19946">
    <property type="entry name" value="GlpA-like_Fer2_BFD-like"/>
    <property type="match status" value="1"/>
</dbReference>
<dbReference type="AlphaFoldDB" id="A0A0E2EHA1"/>
<dbReference type="Pfam" id="PF04324">
    <property type="entry name" value="Fer2_BFD"/>
    <property type="match status" value="1"/>
</dbReference>
<accession>A0A0E2EHA1</accession>
<comment type="caution">
    <text evidence="3">The sequence shown here is derived from an EMBL/GenBank/DDBJ whole genome shotgun (WGS) entry which is preliminary data.</text>
</comment>
<dbReference type="Gene3D" id="3.30.9.10">
    <property type="entry name" value="D-Amino Acid Oxidase, subunit A, domain 2"/>
    <property type="match status" value="1"/>
</dbReference>
<dbReference type="InterPro" id="IPR041854">
    <property type="entry name" value="BFD-like_2Fe2S-bd_dom_sf"/>
</dbReference>
<dbReference type="PATRIC" id="fig|999432.5.peg.1360"/>